<keyword evidence="2" id="KW-1185">Reference proteome</keyword>
<protein>
    <submittedName>
        <fullName evidence="1">Uncharacterized protein</fullName>
    </submittedName>
</protein>
<name>A0ABT5XIL8_9FLAO</name>
<comment type="caution">
    <text evidence="1">The sequence shown here is derived from an EMBL/GenBank/DDBJ whole genome shotgun (WGS) entry which is preliminary data.</text>
</comment>
<organism evidence="1 2">
    <name type="scientific">Flagellimonas okinawensis</name>
    <dbReference type="NCBI Taxonomy" id="3031324"/>
    <lineage>
        <taxon>Bacteria</taxon>
        <taxon>Pseudomonadati</taxon>
        <taxon>Bacteroidota</taxon>
        <taxon>Flavobacteriia</taxon>
        <taxon>Flavobacteriales</taxon>
        <taxon>Flavobacteriaceae</taxon>
        <taxon>Flagellimonas</taxon>
    </lineage>
</organism>
<dbReference type="Proteomes" id="UP001217083">
    <property type="component" value="Unassembled WGS sequence"/>
</dbReference>
<gene>
    <name evidence="1" type="ORF">PY091_00810</name>
</gene>
<dbReference type="EMBL" id="JARFVA010000001">
    <property type="protein sequence ID" value="MDF0705733.1"/>
    <property type="molecule type" value="Genomic_DNA"/>
</dbReference>
<evidence type="ECO:0000313" key="2">
    <source>
        <dbReference type="Proteomes" id="UP001217083"/>
    </source>
</evidence>
<dbReference type="RefSeq" id="WP_275647850.1">
    <property type="nucleotide sequence ID" value="NZ_JARFVA010000001.1"/>
</dbReference>
<reference evidence="1 2" key="1">
    <citation type="submission" date="2023-03" db="EMBL/GenBank/DDBJ databases">
        <title>Muricauda XX sp. nov. and Muricauda XXX sp. nov., two novel species isolated from Okinawa Trough.</title>
        <authorList>
            <person name="Cao W."/>
            <person name="Deng X."/>
        </authorList>
    </citation>
    <scope>NUCLEOTIDE SEQUENCE [LARGE SCALE GENOMIC DNA]</scope>
    <source>
        <strain evidence="1 2">81s02</strain>
    </source>
</reference>
<accession>A0ABT5XIL8</accession>
<proteinExistence type="predicted"/>
<evidence type="ECO:0000313" key="1">
    <source>
        <dbReference type="EMBL" id="MDF0705733.1"/>
    </source>
</evidence>
<sequence>MIQPFTKWLFPLLFLFAISLSFGQQRKSYEGPLKVGPYKGKANYQYTIIDLDTVYDGDFLLQKSNLETLMQNEDATFRFAGYFDKGIANGPWEFQFGEFQTSSQSRVVDNEYRVMVSGVQETGEGNLVNGKPDGEWTYTINQIKDSEIEKILFKSHFTFDSGVPQQNFQIENDSSVLVGRFLRDGLAHDEWSYYGTETVEDIENWFFDDGLLRTVQVKSDRVSKEISIFDKNAPQYKTIQLDDRFLSLLTAVMEDNVHKSHIAGLLAQNLGYYQKINSVLTHLDSKGFANDTQVKVPFYPLDSTQIQTLEQIVADYKVAAEIGNSILKNSHLNIVKRTDQEAYFFYNVAEKINKDFLGPLGKLVGYQNDDVLQFQDISTVMQRLWPNGKPPKDIKVKSNEAGDIRTFSLPSSEEFGYDGNDLLSVAAMGTYAKMSLEYIKGSLSSRLTNEEQLQILNGIEEELIAINDNLEQHVDSISHLPNGYVAALEQLQKLADSSLTMYADIKNPQEKLAYGNEAKLCLSQLDSLAQTIKGIPAQKEHIKKEYTDAVWNPFMANVMAEEVKKRIVGAYENVLIPYFLNVATEELTCGNVGQLNEQIVDTHQKLLELRYKDTKKLERKLRREKRPIEVLKLLNQHSNTKNQ</sequence>